<feature type="domain" description="EamA" evidence="7">
    <location>
        <begin position="156"/>
        <end position="287"/>
    </location>
</feature>
<dbReference type="eggNOG" id="COG5006">
    <property type="taxonomic scope" value="Bacteria"/>
</dbReference>
<evidence type="ECO:0000256" key="3">
    <source>
        <dbReference type="ARBA" id="ARBA00022692"/>
    </source>
</evidence>
<dbReference type="KEGG" id="mym:A176_006848"/>
<dbReference type="EMBL" id="CP012109">
    <property type="protein sequence ID" value="AKQ69936.1"/>
    <property type="molecule type" value="Genomic_DNA"/>
</dbReference>
<evidence type="ECO:0000256" key="2">
    <source>
        <dbReference type="ARBA" id="ARBA00007362"/>
    </source>
</evidence>
<comment type="subcellular location">
    <subcellularLocation>
        <location evidence="1">Membrane</location>
        <topology evidence="1">Multi-pass membrane protein</topology>
    </subcellularLocation>
</comment>
<reference evidence="8 9" key="1">
    <citation type="journal article" date="2016" name="PLoS ONE">
        <title>Complete Genome Sequence and Comparative Genomics of a Novel Myxobacterium Myxococcus hansupus.</title>
        <authorList>
            <person name="Sharma G."/>
            <person name="Narwani T."/>
            <person name="Subramanian S."/>
        </authorList>
    </citation>
    <scope>NUCLEOTIDE SEQUENCE [LARGE SCALE GENOMIC DNA]</scope>
    <source>
        <strain evidence="9">mixupus</strain>
    </source>
</reference>
<dbReference type="InterPro" id="IPR037185">
    <property type="entry name" value="EmrE-like"/>
</dbReference>
<dbReference type="InterPro" id="IPR050638">
    <property type="entry name" value="AA-Vitamin_Transporters"/>
</dbReference>
<dbReference type="Pfam" id="PF00892">
    <property type="entry name" value="EamA"/>
    <property type="match status" value="1"/>
</dbReference>
<evidence type="ECO:0000256" key="5">
    <source>
        <dbReference type="ARBA" id="ARBA00023136"/>
    </source>
</evidence>
<feature type="transmembrane region" description="Helical" evidence="6">
    <location>
        <begin position="79"/>
        <end position="99"/>
    </location>
</feature>
<name>A0A0H4X2R0_9BACT</name>
<dbReference type="SUPFAM" id="SSF103481">
    <property type="entry name" value="Multidrug resistance efflux transporter EmrE"/>
    <property type="match status" value="2"/>
</dbReference>
<dbReference type="PANTHER" id="PTHR32322:SF2">
    <property type="entry name" value="EAMA DOMAIN-CONTAINING PROTEIN"/>
    <property type="match status" value="1"/>
</dbReference>
<evidence type="ECO:0000313" key="8">
    <source>
        <dbReference type="EMBL" id="AKQ69936.1"/>
    </source>
</evidence>
<accession>A0A0H4X2R0</accession>
<feature type="transmembrane region" description="Helical" evidence="6">
    <location>
        <begin position="130"/>
        <end position="147"/>
    </location>
</feature>
<evidence type="ECO:0000259" key="7">
    <source>
        <dbReference type="Pfam" id="PF00892"/>
    </source>
</evidence>
<protein>
    <submittedName>
        <fullName evidence="8">Putative DMT superfamily metabolite efflux protein</fullName>
    </submittedName>
</protein>
<dbReference type="PATRIC" id="fig|1297742.4.peg.6946"/>
<feature type="transmembrane region" description="Helical" evidence="6">
    <location>
        <begin position="105"/>
        <end position="123"/>
    </location>
</feature>
<evidence type="ECO:0000256" key="1">
    <source>
        <dbReference type="ARBA" id="ARBA00004141"/>
    </source>
</evidence>
<dbReference type="AlphaFoldDB" id="A0A0H4X2R0"/>
<dbReference type="GO" id="GO:0016020">
    <property type="term" value="C:membrane"/>
    <property type="evidence" value="ECO:0007669"/>
    <property type="project" value="UniProtKB-SubCell"/>
</dbReference>
<evidence type="ECO:0000256" key="4">
    <source>
        <dbReference type="ARBA" id="ARBA00022989"/>
    </source>
</evidence>
<keyword evidence="3 6" id="KW-0812">Transmembrane</keyword>
<dbReference type="PANTHER" id="PTHR32322">
    <property type="entry name" value="INNER MEMBRANE TRANSPORTER"/>
    <property type="match status" value="1"/>
</dbReference>
<gene>
    <name evidence="8" type="ORF">A176_006848</name>
</gene>
<dbReference type="InterPro" id="IPR000620">
    <property type="entry name" value="EamA_dom"/>
</dbReference>
<keyword evidence="5 6" id="KW-0472">Membrane</keyword>
<feature type="transmembrane region" description="Helical" evidence="6">
    <location>
        <begin position="45"/>
        <end position="67"/>
    </location>
</feature>
<evidence type="ECO:0000313" key="9">
    <source>
        <dbReference type="Proteomes" id="UP000009026"/>
    </source>
</evidence>
<sequence length="303" mass="31855">MAEEVRGMSRRLTRPGPVTVAVLTLLVAMLSIQTGASLAKRVFPVVGASGATALRVFFAALILAAVFRPWRQRLTRKDLLSVAIYGAALGGMNLTFYLALERIPLGIAVAIEFTGPLALAIFSTRRALDFVWALLAVAGILLILPLSETSRALDWMGVFWALVAATCWALYILFGQRAGGSVHGGTAASLGMVTAALLVMPFGIAHAGTKLLDVTLLPIILGVAVLSSALPYSLEMYALKALPTRTFGILMSVEPALAALSGLLLLDERLSLRQWAAIGCIILASVGSSATSRKAAEEKAAPA</sequence>
<feature type="transmembrane region" description="Helical" evidence="6">
    <location>
        <begin position="20"/>
        <end position="39"/>
    </location>
</feature>
<evidence type="ECO:0000256" key="6">
    <source>
        <dbReference type="SAM" id="Phobius"/>
    </source>
</evidence>
<dbReference type="Proteomes" id="UP000009026">
    <property type="component" value="Chromosome"/>
</dbReference>
<feature type="transmembrane region" description="Helical" evidence="6">
    <location>
        <begin position="153"/>
        <end position="174"/>
    </location>
</feature>
<organism evidence="8 9">
    <name type="scientific">Pseudomyxococcus hansupus</name>
    <dbReference type="NCBI Taxonomy" id="1297742"/>
    <lineage>
        <taxon>Bacteria</taxon>
        <taxon>Pseudomonadati</taxon>
        <taxon>Myxococcota</taxon>
        <taxon>Myxococcia</taxon>
        <taxon>Myxococcales</taxon>
        <taxon>Cystobacterineae</taxon>
        <taxon>Myxococcaceae</taxon>
        <taxon>Pseudomyxococcus</taxon>
    </lineage>
</organism>
<comment type="similarity">
    <text evidence="2">Belongs to the EamA transporter family.</text>
</comment>
<feature type="transmembrane region" description="Helical" evidence="6">
    <location>
        <begin position="214"/>
        <end position="234"/>
    </location>
</feature>
<keyword evidence="4 6" id="KW-1133">Transmembrane helix</keyword>
<proteinExistence type="inferred from homology"/>
<feature type="transmembrane region" description="Helical" evidence="6">
    <location>
        <begin position="186"/>
        <end position="208"/>
    </location>
</feature>
<keyword evidence="9" id="KW-1185">Reference proteome</keyword>